<evidence type="ECO:0000313" key="1">
    <source>
        <dbReference type="EMBL" id="GFF19621.1"/>
    </source>
</evidence>
<protein>
    <submittedName>
        <fullName evidence="1">Cyanovirin-N</fullName>
    </submittedName>
</protein>
<proteinExistence type="predicted"/>
<name>A0A5M3ZBA3_ASPTE</name>
<dbReference type="PANTHER" id="PTHR42076:SF1">
    <property type="entry name" value="CYANOVIRIN-N DOMAIN-CONTAINING PROTEIN"/>
    <property type="match status" value="1"/>
</dbReference>
<dbReference type="SUPFAM" id="SSF51322">
    <property type="entry name" value="Cyanovirin-N"/>
    <property type="match status" value="1"/>
</dbReference>
<dbReference type="InterPro" id="IPR036673">
    <property type="entry name" value="Cyanovirin-N_sf"/>
</dbReference>
<sequence>MSFHERAEDIRVDDGHILVARLANGDGEFQEASIDLDRFLGNSEGSFEWGGQNFSHTAEDISFHREGDGDVPVLRAKLASSNGELHDADVNLAERIGNENGSFAFV</sequence>
<dbReference type="Pfam" id="PF08881">
    <property type="entry name" value="CVNH"/>
    <property type="match status" value="1"/>
</dbReference>
<dbReference type="AlphaFoldDB" id="A0A5M3ZBA3"/>
<gene>
    <name evidence="1" type="ORF">ATEIFO6365_0010039400</name>
</gene>
<dbReference type="InterPro" id="IPR011058">
    <property type="entry name" value="Cyanovirin-N"/>
</dbReference>
<dbReference type="PANTHER" id="PTHR42076">
    <property type="entry name" value="CYANOVIRIN-N HOMOLOG"/>
    <property type="match status" value="1"/>
</dbReference>
<dbReference type="Proteomes" id="UP000452235">
    <property type="component" value="Unassembled WGS sequence"/>
</dbReference>
<organism evidence="1 2">
    <name type="scientific">Aspergillus terreus</name>
    <dbReference type="NCBI Taxonomy" id="33178"/>
    <lineage>
        <taxon>Eukaryota</taxon>
        <taxon>Fungi</taxon>
        <taxon>Dikarya</taxon>
        <taxon>Ascomycota</taxon>
        <taxon>Pezizomycotina</taxon>
        <taxon>Eurotiomycetes</taxon>
        <taxon>Eurotiomycetidae</taxon>
        <taxon>Eurotiales</taxon>
        <taxon>Aspergillaceae</taxon>
        <taxon>Aspergillus</taxon>
        <taxon>Aspergillus subgen. Circumdati</taxon>
    </lineage>
</organism>
<comment type="caution">
    <text evidence="1">The sequence shown here is derived from an EMBL/GenBank/DDBJ whole genome shotgun (WGS) entry which is preliminary data.</text>
</comment>
<dbReference type="SMART" id="SM01111">
    <property type="entry name" value="CVNH"/>
    <property type="match status" value="1"/>
</dbReference>
<dbReference type="Gene3D" id="2.30.60.10">
    <property type="entry name" value="Cyanovirin-N"/>
    <property type="match status" value="1"/>
</dbReference>
<dbReference type="VEuPathDB" id="FungiDB:ATEG_08870"/>
<evidence type="ECO:0000313" key="2">
    <source>
        <dbReference type="Proteomes" id="UP000452235"/>
    </source>
</evidence>
<keyword evidence="2" id="KW-1185">Reference proteome</keyword>
<accession>A0A5M3ZBA3</accession>
<reference evidence="1 2" key="1">
    <citation type="submission" date="2020-01" db="EMBL/GenBank/DDBJ databases">
        <title>Aspergillus terreus IFO 6365 whole genome shotgun sequence.</title>
        <authorList>
            <person name="Kanamasa S."/>
            <person name="Takahashi H."/>
        </authorList>
    </citation>
    <scope>NUCLEOTIDE SEQUENCE [LARGE SCALE GENOMIC DNA]</scope>
    <source>
        <strain evidence="1 2">IFO 6365</strain>
    </source>
</reference>
<dbReference type="OrthoDB" id="2441380at2759"/>
<dbReference type="EMBL" id="BLJY01000010">
    <property type="protein sequence ID" value="GFF19621.1"/>
    <property type="molecule type" value="Genomic_DNA"/>
</dbReference>